<gene>
    <name evidence="2" type="ORF">QUV98_04675</name>
</gene>
<organism evidence="2 3">
    <name type="scientific">Massilimicrobiota timonensis</name>
    <dbReference type="NCBI Taxonomy" id="1776392"/>
    <lineage>
        <taxon>Bacteria</taxon>
        <taxon>Bacillati</taxon>
        <taxon>Bacillota</taxon>
        <taxon>Erysipelotrichia</taxon>
        <taxon>Erysipelotrichales</taxon>
        <taxon>Erysipelotrichaceae</taxon>
        <taxon>Massilimicrobiota</taxon>
    </lineage>
</organism>
<dbReference type="Proteomes" id="UP001529275">
    <property type="component" value="Unassembled WGS sequence"/>
</dbReference>
<keyword evidence="1" id="KW-0472">Membrane</keyword>
<accession>A0ABT7UHI9</accession>
<reference evidence="2 3" key="2">
    <citation type="submission" date="2023-06" db="EMBL/GenBank/DDBJ databases">
        <authorList>
            <person name="Zeman M."/>
            <person name="Kubasova T."/>
            <person name="Jahodarova E."/>
            <person name="Nykrynova M."/>
            <person name="Rychlik I."/>
        </authorList>
    </citation>
    <scope>NUCLEOTIDE SEQUENCE [LARGE SCALE GENOMIC DNA]</scope>
    <source>
        <strain evidence="2 3">ET341</strain>
    </source>
</reference>
<keyword evidence="1" id="KW-1133">Transmembrane helix</keyword>
<evidence type="ECO:0000313" key="2">
    <source>
        <dbReference type="EMBL" id="MDM8195608.1"/>
    </source>
</evidence>
<protein>
    <submittedName>
        <fullName evidence="2">Pro-sigmaK processing inhibitor BofA family protein</fullName>
    </submittedName>
</protein>
<proteinExistence type="predicted"/>
<name>A0ABT7UHI9_9FIRM</name>
<feature type="transmembrane region" description="Helical" evidence="1">
    <location>
        <begin position="39"/>
        <end position="62"/>
    </location>
</feature>
<dbReference type="RefSeq" id="WP_275112316.1">
    <property type="nucleotide sequence ID" value="NZ_JAUDCK010000011.1"/>
</dbReference>
<reference evidence="3" key="1">
    <citation type="submission" date="2023-06" db="EMBL/GenBank/DDBJ databases">
        <title>Identification and characterization of horizontal gene transfer across gut microbiota members of farm animals based on homology search.</title>
        <authorList>
            <person name="Zeman M."/>
            <person name="Kubasova T."/>
            <person name="Jahodarova E."/>
            <person name="Nykrynova M."/>
            <person name="Rychlik I."/>
        </authorList>
    </citation>
    <scope>NUCLEOTIDE SEQUENCE [LARGE SCALE GENOMIC DNA]</scope>
    <source>
        <strain evidence="3">ET341</strain>
    </source>
</reference>
<sequence length="63" mass="7327">MIFLLKVTRIFMRLLMATISIFIFNAFSSITHLTLSLNIFNILIISIFDIFGFILCIVLRMVL</sequence>
<dbReference type="Pfam" id="PF07441">
    <property type="entry name" value="BofA"/>
    <property type="match status" value="1"/>
</dbReference>
<keyword evidence="3" id="KW-1185">Reference proteome</keyword>
<comment type="caution">
    <text evidence="2">The sequence shown here is derived from an EMBL/GenBank/DDBJ whole genome shotgun (WGS) entry which is preliminary data.</text>
</comment>
<keyword evidence="1" id="KW-0812">Transmembrane</keyword>
<dbReference type="EMBL" id="JAUDCK010000011">
    <property type="protein sequence ID" value="MDM8195608.1"/>
    <property type="molecule type" value="Genomic_DNA"/>
</dbReference>
<evidence type="ECO:0000256" key="1">
    <source>
        <dbReference type="SAM" id="Phobius"/>
    </source>
</evidence>
<evidence type="ECO:0000313" key="3">
    <source>
        <dbReference type="Proteomes" id="UP001529275"/>
    </source>
</evidence>
<feature type="transmembrane region" description="Helical" evidence="1">
    <location>
        <begin position="12"/>
        <end position="33"/>
    </location>
</feature>
<dbReference type="InterPro" id="IPR010001">
    <property type="entry name" value="BofA"/>
</dbReference>